<feature type="transmembrane region" description="Helical" evidence="8">
    <location>
        <begin position="222"/>
        <end position="245"/>
    </location>
</feature>
<evidence type="ECO:0000256" key="8">
    <source>
        <dbReference type="RuleBase" id="RU363032"/>
    </source>
</evidence>
<dbReference type="SUPFAM" id="SSF161098">
    <property type="entry name" value="MetI-like"/>
    <property type="match status" value="1"/>
</dbReference>
<keyword evidence="5 8" id="KW-0812">Transmembrane</keyword>
<feature type="domain" description="ABC transmembrane type-1" evidence="9">
    <location>
        <begin position="78"/>
        <end position="286"/>
    </location>
</feature>
<evidence type="ECO:0000256" key="3">
    <source>
        <dbReference type="ARBA" id="ARBA00022448"/>
    </source>
</evidence>
<protein>
    <submittedName>
        <fullName evidence="10">ABC transporter permease</fullName>
    </submittedName>
</protein>
<evidence type="ECO:0000313" key="10">
    <source>
        <dbReference type="EMBL" id="PPC76021.1"/>
    </source>
</evidence>
<organism evidence="10 11">
    <name type="scientific">Proteobacteria bacterium 228</name>
    <dbReference type="NCBI Taxonomy" id="2083153"/>
    <lineage>
        <taxon>Bacteria</taxon>
        <taxon>Pseudomonadati</taxon>
        <taxon>Pseudomonadota</taxon>
    </lineage>
</organism>
<sequence>MPASSHTSRSSALALTGTDHSRARRYGYSLLLLAPGLAMVLALFAYPFALSVWSAFHTEAGLTLANFSKAWQLYSKDVLFSVAIISLSTLLIAVLAVTIAGYLTLGSNPRIRAVLAWLYRWPLFIPFIVAAQIMRTFLAKNGLMNNALMEAGLLDPLSVRSYLDWSGIVITFVWKQVPFVTLLLAGAMAGIDRSSSEAAQNLGASRLRILFDIVLPQSRRTLTVGLVLSVVGMLSVLSVPIMINAQTPTMLTVDMAYRINSSGDYGVANALGVMSYALAGFASWLYLRTMIREQQP</sequence>
<dbReference type="GO" id="GO:0055085">
    <property type="term" value="P:transmembrane transport"/>
    <property type="evidence" value="ECO:0007669"/>
    <property type="project" value="InterPro"/>
</dbReference>
<keyword evidence="7 8" id="KW-0472">Membrane</keyword>
<evidence type="ECO:0000256" key="7">
    <source>
        <dbReference type="ARBA" id="ARBA00023136"/>
    </source>
</evidence>
<feature type="transmembrane region" description="Helical" evidence="8">
    <location>
        <begin position="117"/>
        <end position="138"/>
    </location>
</feature>
<keyword evidence="4" id="KW-1003">Cell membrane</keyword>
<dbReference type="EMBL" id="PRLP01000058">
    <property type="protein sequence ID" value="PPC76021.1"/>
    <property type="molecule type" value="Genomic_DNA"/>
</dbReference>
<accession>A0A2S5KMI4</accession>
<dbReference type="PROSITE" id="PS50928">
    <property type="entry name" value="ABC_TM1"/>
    <property type="match status" value="1"/>
</dbReference>
<gene>
    <name evidence="10" type="ORF">C4K68_17765</name>
</gene>
<dbReference type="Gene3D" id="1.10.3720.10">
    <property type="entry name" value="MetI-like"/>
    <property type="match status" value="1"/>
</dbReference>
<feature type="transmembrane region" description="Helical" evidence="8">
    <location>
        <begin position="165"/>
        <end position="185"/>
    </location>
</feature>
<evidence type="ECO:0000256" key="6">
    <source>
        <dbReference type="ARBA" id="ARBA00022989"/>
    </source>
</evidence>
<evidence type="ECO:0000256" key="2">
    <source>
        <dbReference type="ARBA" id="ARBA00007069"/>
    </source>
</evidence>
<comment type="subcellular location">
    <subcellularLocation>
        <location evidence="1 8">Cell membrane</location>
        <topology evidence="1 8">Multi-pass membrane protein</topology>
    </subcellularLocation>
</comment>
<evidence type="ECO:0000256" key="1">
    <source>
        <dbReference type="ARBA" id="ARBA00004651"/>
    </source>
</evidence>
<evidence type="ECO:0000313" key="11">
    <source>
        <dbReference type="Proteomes" id="UP000238196"/>
    </source>
</evidence>
<evidence type="ECO:0000256" key="5">
    <source>
        <dbReference type="ARBA" id="ARBA00022692"/>
    </source>
</evidence>
<comment type="caution">
    <text evidence="10">The sequence shown here is derived from an EMBL/GenBank/DDBJ whole genome shotgun (WGS) entry which is preliminary data.</text>
</comment>
<keyword evidence="6 8" id="KW-1133">Transmembrane helix</keyword>
<dbReference type="Proteomes" id="UP000238196">
    <property type="component" value="Unassembled WGS sequence"/>
</dbReference>
<reference evidence="10 11" key="1">
    <citation type="submission" date="2018-02" db="EMBL/GenBank/DDBJ databases">
        <title>novel marine gammaproteobacteria from coastal saline agro ecosystem.</title>
        <authorList>
            <person name="Krishnan R."/>
            <person name="Ramesh Kumar N."/>
        </authorList>
    </citation>
    <scope>NUCLEOTIDE SEQUENCE [LARGE SCALE GENOMIC DNA]</scope>
    <source>
        <strain evidence="10 11">228</strain>
    </source>
</reference>
<feature type="transmembrane region" description="Helical" evidence="8">
    <location>
        <begin position="78"/>
        <end position="105"/>
    </location>
</feature>
<dbReference type="InterPro" id="IPR035906">
    <property type="entry name" value="MetI-like_sf"/>
</dbReference>
<feature type="transmembrane region" description="Helical" evidence="8">
    <location>
        <begin position="265"/>
        <end position="287"/>
    </location>
</feature>
<evidence type="ECO:0000259" key="9">
    <source>
        <dbReference type="PROSITE" id="PS50928"/>
    </source>
</evidence>
<dbReference type="PANTHER" id="PTHR42929:SF1">
    <property type="entry name" value="INNER MEMBRANE ABC TRANSPORTER PERMEASE PROTEIN YDCU-RELATED"/>
    <property type="match status" value="1"/>
</dbReference>
<feature type="transmembrane region" description="Helical" evidence="8">
    <location>
        <begin position="30"/>
        <end position="56"/>
    </location>
</feature>
<comment type="similarity">
    <text evidence="2">Belongs to the binding-protein-dependent transport system permease family. CysTW subfamily.</text>
</comment>
<evidence type="ECO:0000256" key="4">
    <source>
        <dbReference type="ARBA" id="ARBA00022475"/>
    </source>
</evidence>
<dbReference type="GO" id="GO:0005886">
    <property type="term" value="C:plasma membrane"/>
    <property type="evidence" value="ECO:0007669"/>
    <property type="project" value="UniProtKB-SubCell"/>
</dbReference>
<dbReference type="AlphaFoldDB" id="A0A2S5KMI4"/>
<dbReference type="CDD" id="cd06261">
    <property type="entry name" value="TM_PBP2"/>
    <property type="match status" value="1"/>
</dbReference>
<name>A0A2S5KMI4_9PROT</name>
<dbReference type="Pfam" id="PF00528">
    <property type="entry name" value="BPD_transp_1"/>
    <property type="match status" value="1"/>
</dbReference>
<dbReference type="InterPro" id="IPR000515">
    <property type="entry name" value="MetI-like"/>
</dbReference>
<dbReference type="OrthoDB" id="44077at2"/>
<proteinExistence type="inferred from homology"/>
<dbReference type="PANTHER" id="PTHR42929">
    <property type="entry name" value="INNER MEMBRANE ABC TRANSPORTER PERMEASE PROTEIN YDCU-RELATED-RELATED"/>
    <property type="match status" value="1"/>
</dbReference>
<keyword evidence="3 8" id="KW-0813">Transport</keyword>